<evidence type="ECO:0000313" key="2">
    <source>
        <dbReference type="EMBL" id="MBD2862671.1"/>
    </source>
</evidence>
<evidence type="ECO:0000256" key="1">
    <source>
        <dbReference type="SAM" id="MobiDB-lite"/>
    </source>
</evidence>
<organism evidence="2 3">
    <name type="scientific">Paenibacillus oceani</name>
    <dbReference type="NCBI Taxonomy" id="2772510"/>
    <lineage>
        <taxon>Bacteria</taxon>
        <taxon>Bacillati</taxon>
        <taxon>Bacillota</taxon>
        <taxon>Bacilli</taxon>
        <taxon>Bacillales</taxon>
        <taxon>Paenibacillaceae</taxon>
        <taxon>Paenibacillus</taxon>
    </lineage>
</organism>
<evidence type="ECO:0000313" key="3">
    <source>
        <dbReference type="Proteomes" id="UP000639396"/>
    </source>
</evidence>
<keyword evidence="3" id="KW-1185">Reference proteome</keyword>
<dbReference type="InterPro" id="IPR019546">
    <property type="entry name" value="TAT_signal_bac_arc"/>
</dbReference>
<comment type="caution">
    <text evidence="2">The sequence shown here is derived from an EMBL/GenBank/DDBJ whole genome shotgun (WGS) entry which is preliminary data.</text>
</comment>
<protein>
    <submittedName>
        <fullName evidence="2">Twin-arginine translocation signal domain-containing protein</fullName>
    </submittedName>
</protein>
<dbReference type="SUPFAM" id="SSF51126">
    <property type="entry name" value="Pectin lyase-like"/>
    <property type="match status" value="1"/>
</dbReference>
<dbReference type="NCBIfam" id="TIGR01409">
    <property type="entry name" value="TAT_signal_seq"/>
    <property type="match status" value="1"/>
</dbReference>
<dbReference type="InterPro" id="IPR006311">
    <property type="entry name" value="TAT_signal"/>
</dbReference>
<feature type="region of interest" description="Disordered" evidence="1">
    <location>
        <begin position="34"/>
        <end position="53"/>
    </location>
</feature>
<dbReference type="Proteomes" id="UP000639396">
    <property type="component" value="Unassembled WGS sequence"/>
</dbReference>
<reference evidence="2" key="1">
    <citation type="submission" date="2020-09" db="EMBL/GenBank/DDBJ databases">
        <title>A novel bacterium of genus Paenibacillus, isolated from South China Sea.</title>
        <authorList>
            <person name="Huang H."/>
            <person name="Mo K."/>
            <person name="Hu Y."/>
        </authorList>
    </citation>
    <scope>NUCLEOTIDE SEQUENCE</scope>
    <source>
        <strain evidence="2">IB182363</strain>
    </source>
</reference>
<dbReference type="InterPro" id="IPR011050">
    <property type="entry name" value="Pectin_lyase_fold/virulence"/>
</dbReference>
<dbReference type="RefSeq" id="WP_190927768.1">
    <property type="nucleotide sequence ID" value="NZ_JACXJA010000014.1"/>
</dbReference>
<proteinExistence type="predicted"/>
<dbReference type="EMBL" id="JACXJA010000014">
    <property type="protein sequence ID" value="MBD2862671.1"/>
    <property type="molecule type" value="Genomic_DNA"/>
</dbReference>
<name>A0A927CAF3_9BACL</name>
<accession>A0A927CAF3</accession>
<dbReference type="AlphaFoldDB" id="A0A927CAF3"/>
<sequence>MHNGDDLGISRRKLLKNIGIAGTAVAVGTMLSQTGGSTAESKGKKKTTESDSTGACGCVALTTDMISDSYPGVSAGGMLETGGFYTAGIGGAKWMKTADTSAPSQTPGQRGSATLTDADGVIWQYVPNTIGEVYFDDLGAKADYDAVAKTGTDNSPVLKACIAYAGAGIIRISRGLYGFSTAQSIVFNNPVIVKGTGRRFGSRFYFFGTGPKWVKTQRKHPDDGTDDPISTAFSVESANVHLEDLYIANAFSGTDPAGDYGSDWDVGIFIRSKSFFTATRVRVEGYWRLAGTMYDVTQERGNCDGSTLHDYWSSGFWGLLVYGPLPKTGTDSIVSGDLRGAGGFSDFYIYGSSRFFDMNHHRGSRMSDTDGGAFKIDGNINTPAKSIQGHHFHGTRFASSSPYSIRVGASSRDYFVQCHIERFTGRYKADGVTPANDTHIEISADARHTKFDKTVWYNQGTNVFVGNDLEFRMCVEGFSSGQKPYYHTQTFAPRLSTSTGGVLPDGQHAIRQGYWRKGEGIITFSIRLQLNDITGASGNVSIIGLPAAIMNKTNGHEFVSVMTLNVSHGTGTGSIQGLIGPNSDKIDLYLNRSGAGSSRLTAAELLSSSFFHVTGTLMIEPSV</sequence>
<gene>
    <name evidence="2" type="ORF">IDH45_11825</name>
</gene>
<dbReference type="PROSITE" id="PS51318">
    <property type="entry name" value="TAT"/>
    <property type="match status" value="1"/>
</dbReference>